<gene>
    <name evidence="1" type="ORF">MLD38_030958</name>
</gene>
<protein>
    <submittedName>
        <fullName evidence="1">Uncharacterized protein</fullName>
    </submittedName>
</protein>
<dbReference type="EMBL" id="CM042888">
    <property type="protein sequence ID" value="KAI4325573.1"/>
    <property type="molecule type" value="Genomic_DNA"/>
</dbReference>
<reference evidence="2" key="1">
    <citation type="journal article" date="2023" name="Front. Plant Sci.">
        <title>Chromosomal-level genome assembly of Melastoma candidum provides insights into trichome evolution.</title>
        <authorList>
            <person name="Zhong Y."/>
            <person name="Wu W."/>
            <person name="Sun C."/>
            <person name="Zou P."/>
            <person name="Liu Y."/>
            <person name="Dai S."/>
            <person name="Zhou R."/>
        </authorList>
    </citation>
    <scope>NUCLEOTIDE SEQUENCE [LARGE SCALE GENOMIC DNA]</scope>
</reference>
<evidence type="ECO:0000313" key="1">
    <source>
        <dbReference type="EMBL" id="KAI4325573.1"/>
    </source>
</evidence>
<evidence type="ECO:0000313" key="2">
    <source>
        <dbReference type="Proteomes" id="UP001057402"/>
    </source>
</evidence>
<proteinExistence type="predicted"/>
<organism evidence="1 2">
    <name type="scientific">Melastoma candidum</name>
    <dbReference type="NCBI Taxonomy" id="119954"/>
    <lineage>
        <taxon>Eukaryota</taxon>
        <taxon>Viridiplantae</taxon>
        <taxon>Streptophyta</taxon>
        <taxon>Embryophyta</taxon>
        <taxon>Tracheophyta</taxon>
        <taxon>Spermatophyta</taxon>
        <taxon>Magnoliopsida</taxon>
        <taxon>eudicotyledons</taxon>
        <taxon>Gunneridae</taxon>
        <taxon>Pentapetalae</taxon>
        <taxon>rosids</taxon>
        <taxon>malvids</taxon>
        <taxon>Myrtales</taxon>
        <taxon>Melastomataceae</taxon>
        <taxon>Melastomatoideae</taxon>
        <taxon>Melastomateae</taxon>
        <taxon>Melastoma</taxon>
    </lineage>
</organism>
<name>A0ACB9MMM9_9MYRT</name>
<comment type="caution">
    <text evidence="1">The sequence shown here is derived from an EMBL/GenBank/DDBJ whole genome shotgun (WGS) entry which is preliminary data.</text>
</comment>
<sequence length="83" mass="9201">MLMACAQSVQQNNLVMAEALVKYIGVLAASQVGAMRKVATYFAEALARQIYGIQPQGPSNDPTLQDMYRNRNQNRWIGSLVIL</sequence>
<keyword evidence="2" id="KW-1185">Reference proteome</keyword>
<dbReference type="Proteomes" id="UP001057402">
    <property type="component" value="Chromosome 9"/>
</dbReference>
<accession>A0ACB9MMM9</accession>